<proteinExistence type="inferred from homology"/>
<dbReference type="InterPro" id="IPR006703">
    <property type="entry name" value="G_AIG1"/>
</dbReference>
<evidence type="ECO:0000313" key="11">
    <source>
        <dbReference type="EMBL" id="RVE69607.1"/>
    </source>
</evidence>
<dbReference type="InterPro" id="IPR013083">
    <property type="entry name" value="Znf_RING/FYVE/PHD"/>
</dbReference>
<dbReference type="FunFam" id="2.60.120.920:FF:000004">
    <property type="entry name" value="Butyrophilin subfamily 1 member A1"/>
    <property type="match status" value="1"/>
</dbReference>
<dbReference type="PANTHER" id="PTHR24103">
    <property type="entry name" value="E3 UBIQUITIN-PROTEIN LIGASE TRIM"/>
    <property type="match status" value="1"/>
</dbReference>
<dbReference type="SUPFAM" id="SSF49899">
    <property type="entry name" value="Concanavalin A-like lectins/glucanases"/>
    <property type="match status" value="1"/>
</dbReference>
<name>A0A3S2PL36_ORYJA</name>
<gene>
    <name evidence="11" type="ORF">OJAV_G00079600</name>
</gene>
<keyword evidence="7" id="KW-0175">Coiled coil</keyword>
<dbReference type="InterPro" id="IPR017907">
    <property type="entry name" value="Znf_RING_CS"/>
</dbReference>
<dbReference type="Gene3D" id="2.60.120.920">
    <property type="match status" value="1"/>
</dbReference>
<evidence type="ECO:0000256" key="3">
    <source>
        <dbReference type="ARBA" id="ARBA00022741"/>
    </source>
</evidence>
<dbReference type="SMART" id="SM00184">
    <property type="entry name" value="RING"/>
    <property type="match status" value="1"/>
</dbReference>
<dbReference type="Pfam" id="PF13445">
    <property type="entry name" value="zf-RING_UBOX"/>
    <property type="match status" value="1"/>
</dbReference>
<feature type="coiled-coil region" evidence="7">
    <location>
        <begin position="428"/>
        <end position="466"/>
    </location>
</feature>
<evidence type="ECO:0000256" key="2">
    <source>
        <dbReference type="ARBA" id="ARBA00022723"/>
    </source>
</evidence>
<evidence type="ECO:0000256" key="6">
    <source>
        <dbReference type="PROSITE-ProRule" id="PRU00175"/>
    </source>
</evidence>
<reference evidence="11 12" key="1">
    <citation type="submission" date="2018-11" db="EMBL/GenBank/DDBJ databases">
        <authorList>
            <person name="Lopez-Roques C."/>
            <person name="Donnadieu C."/>
            <person name="Bouchez O."/>
            <person name="Klopp C."/>
            <person name="Cabau C."/>
            <person name="Zahm M."/>
        </authorList>
    </citation>
    <scope>NUCLEOTIDE SEQUENCE [LARGE SCALE GENOMIC DNA]</scope>
    <source>
        <strain evidence="11">RS831</strain>
        <tissue evidence="11">Whole body</tissue>
    </source>
</reference>
<dbReference type="FunFam" id="3.40.50.300:FF:003244">
    <property type="entry name" value="Si:dkey-120c6.5"/>
    <property type="match status" value="1"/>
</dbReference>
<evidence type="ECO:0000256" key="5">
    <source>
        <dbReference type="ARBA" id="ARBA00022833"/>
    </source>
</evidence>
<dbReference type="PROSITE" id="PS00518">
    <property type="entry name" value="ZF_RING_1"/>
    <property type="match status" value="1"/>
</dbReference>
<evidence type="ECO:0000256" key="7">
    <source>
        <dbReference type="SAM" id="Coils"/>
    </source>
</evidence>
<keyword evidence="12" id="KW-1185">Reference proteome</keyword>
<dbReference type="InterPro" id="IPR027417">
    <property type="entry name" value="P-loop_NTPase"/>
</dbReference>
<dbReference type="CDD" id="cd13733">
    <property type="entry name" value="SPRY_PRY_C-I_1"/>
    <property type="match status" value="1"/>
</dbReference>
<protein>
    <recommendedName>
        <fullName evidence="13">RING-type E3 ubiquitin transferase</fullName>
    </recommendedName>
</protein>
<dbReference type="GO" id="GO:0008270">
    <property type="term" value="F:zinc ion binding"/>
    <property type="evidence" value="ECO:0007669"/>
    <property type="project" value="UniProtKB-KW"/>
</dbReference>
<dbReference type="Pfam" id="PF13765">
    <property type="entry name" value="PRY"/>
    <property type="match status" value="1"/>
</dbReference>
<keyword evidence="5" id="KW-0862">Zinc</keyword>
<dbReference type="InterPro" id="IPR006574">
    <property type="entry name" value="PRY"/>
</dbReference>
<dbReference type="SMART" id="SM00589">
    <property type="entry name" value="PRY"/>
    <property type="match status" value="1"/>
</dbReference>
<dbReference type="EMBL" id="CM012444">
    <property type="protein sequence ID" value="RVE69607.1"/>
    <property type="molecule type" value="Genomic_DNA"/>
</dbReference>
<dbReference type="InterPro" id="IPR043136">
    <property type="entry name" value="B30.2/SPRY_sf"/>
</dbReference>
<dbReference type="InterPro" id="IPR050143">
    <property type="entry name" value="TRIM/RBCC"/>
</dbReference>
<dbReference type="Proteomes" id="UP000283210">
    <property type="component" value="Chromosome 8"/>
</dbReference>
<evidence type="ECO:0008006" key="13">
    <source>
        <dbReference type="Google" id="ProtNLM"/>
    </source>
</evidence>
<dbReference type="OrthoDB" id="6105938at2759"/>
<keyword evidence="2" id="KW-0479">Metal-binding</keyword>
<sequence>MDKRTKGSAKELRLMVVGSSGPSQFQLSNAILGREVFQNDTSSISTSVKNAGELAGRRVAVINGPNIYDKDMSHAKRVLELRRSKCLCIPGPHAFLVAFDLDKISPNDMKTTKHLKKRFGKSCLKNCMVLLAYEGNLDGVALDNKVKKTDWHLRELIEKYGGRFHIYRKNWQDRSQDRELLRKIELMVVSSGGGHYSNRTFQKAEESVKKEEKKLRKKRAVEIEKTWSKMEKQYIAEDMCIQKDTYMANVSAEIQAKAELDNEWLRTSLARGLGTEVEKVNKNNMASTVNLSEKHFLCSLCRNIFCNPVTTPCGHSFCLSCLSQFWSRHQSRYCPECRRLFPERPNLSVNHILANVAESYQKNRPQKPPDEEPVVDVTQMIQERLQKIDRLKYSLDCQKSSYLREVRESQKIFSALVSAMEKSHKAVVAGIEEKQKEEEKRVDALIKEIQEEIQELKEETSQTDLRISASQSDDVKQVAVTSEMKDWSKVTVETDPCIGVTRRALSEILEKTKAEVNRLAKAELKRIEKYSVDVNLSAKTAHPSLFVSDDRKQVRLTDKLQEVPENPKRFDRVADVLAKESFSSGRCYWEVEVGEKIEWKLGVARQSINRKGKFTICPANGFWILSLKAGGQYVANTSPTSLVALEHRPRRVGVFLDYAEGRLSFFCADTGIHIYTFTDKFSDRLHPLFSPGRLHGGRNAASLMISSTFCSI</sequence>
<dbReference type="Gene3D" id="3.40.50.300">
    <property type="entry name" value="P-loop containing nucleotide triphosphate hydrolases"/>
    <property type="match status" value="1"/>
</dbReference>
<dbReference type="PROSITE" id="PS50188">
    <property type="entry name" value="B302_SPRY"/>
    <property type="match status" value="1"/>
</dbReference>
<dbReference type="Pfam" id="PF00622">
    <property type="entry name" value="SPRY"/>
    <property type="match status" value="1"/>
</dbReference>
<dbReference type="Pfam" id="PF25600">
    <property type="entry name" value="TRIM_CC"/>
    <property type="match status" value="1"/>
</dbReference>
<dbReference type="Pfam" id="PF04548">
    <property type="entry name" value="AIG1"/>
    <property type="match status" value="1"/>
</dbReference>
<dbReference type="SUPFAM" id="SSF57850">
    <property type="entry name" value="RING/U-box"/>
    <property type="match status" value="1"/>
</dbReference>
<dbReference type="PROSITE" id="PS50089">
    <property type="entry name" value="ZF_RING_2"/>
    <property type="match status" value="1"/>
</dbReference>
<keyword evidence="4 6" id="KW-0863">Zinc-finger</keyword>
<feature type="domain" description="B30.2/SPRY" evidence="9">
    <location>
        <begin position="514"/>
        <end position="709"/>
    </location>
</feature>
<dbReference type="InterPro" id="IPR001870">
    <property type="entry name" value="B30.2/SPRY"/>
</dbReference>
<evidence type="ECO:0000313" key="12">
    <source>
        <dbReference type="Proteomes" id="UP000283210"/>
    </source>
</evidence>
<dbReference type="InterPro" id="IPR003879">
    <property type="entry name" value="Butyrophylin_SPRY"/>
</dbReference>
<dbReference type="AlphaFoldDB" id="A0A3S2PL36"/>
<evidence type="ECO:0000259" key="8">
    <source>
        <dbReference type="PROSITE" id="PS50089"/>
    </source>
</evidence>
<accession>A0A3S2PL36</accession>
<dbReference type="InterPro" id="IPR013320">
    <property type="entry name" value="ConA-like_dom_sf"/>
</dbReference>
<reference evidence="11 12" key="2">
    <citation type="submission" date="2019-01" db="EMBL/GenBank/DDBJ databases">
        <title>A chromosome length genome reference of the Java medaka (oryzias javanicus).</title>
        <authorList>
            <person name="Herpin A."/>
            <person name="Takehana Y."/>
            <person name="Naruse K."/>
            <person name="Ansai S."/>
            <person name="Kawaguchi M."/>
        </authorList>
    </citation>
    <scope>NUCLEOTIDE SEQUENCE [LARGE SCALE GENOMIC DNA]</scope>
    <source>
        <strain evidence="11">RS831</strain>
        <tissue evidence="11">Whole body</tissue>
    </source>
</reference>
<evidence type="ECO:0000259" key="9">
    <source>
        <dbReference type="PROSITE" id="PS50188"/>
    </source>
</evidence>
<dbReference type="InterPro" id="IPR058030">
    <property type="entry name" value="TRIM8/14/16/25/29/45/65_CC"/>
</dbReference>
<feature type="domain" description="AIG1-type G" evidence="10">
    <location>
        <begin position="9"/>
        <end position="205"/>
    </location>
</feature>
<evidence type="ECO:0000256" key="1">
    <source>
        <dbReference type="ARBA" id="ARBA00008535"/>
    </source>
</evidence>
<feature type="domain" description="RING-type" evidence="8">
    <location>
        <begin position="298"/>
        <end position="338"/>
    </location>
</feature>
<dbReference type="InterPro" id="IPR027370">
    <property type="entry name" value="Znf-RING_euk"/>
</dbReference>
<dbReference type="SMART" id="SM00449">
    <property type="entry name" value="SPRY"/>
    <property type="match status" value="1"/>
</dbReference>
<dbReference type="InterPro" id="IPR001841">
    <property type="entry name" value="Znf_RING"/>
</dbReference>
<organism evidence="11 12">
    <name type="scientific">Oryzias javanicus</name>
    <name type="common">Javanese ricefish</name>
    <name type="synonym">Aplocheilus javanicus</name>
    <dbReference type="NCBI Taxonomy" id="123683"/>
    <lineage>
        <taxon>Eukaryota</taxon>
        <taxon>Metazoa</taxon>
        <taxon>Chordata</taxon>
        <taxon>Craniata</taxon>
        <taxon>Vertebrata</taxon>
        <taxon>Euteleostomi</taxon>
        <taxon>Actinopterygii</taxon>
        <taxon>Neopterygii</taxon>
        <taxon>Teleostei</taxon>
        <taxon>Neoteleostei</taxon>
        <taxon>Acanthomorphata</taxon>
        <taxon>Ovalentaria</taxon>
        <taxon>Atherinomorphae</taxon>
        <taxon>Beloniformes</taxon>
        <taxon>Adrianichthyidae</taxon>
        <taxon>Oryziinae</taxon>
        <taxon>Oryzias</taxon>
    </lineage>
</organism>
<dbReference type="PRINTS" id="PR01407">
    <property type="entry name" value="BUTYPHLNCDUF"/>
</dbReference>
<keyword evidence="3" id="KW-0547">Nucleotide-binding</keyword>
<comment type="similarity">
    <text evidence="1">Belongs to the TRAFAC class TrmE-Era-EngA-EngB-Septin-like GTPase superfamily. AIG1/Toc34/Toc159-like paraseptin GTPase family. IAN subfamily.</text>
</comment>
<dbReference type="InterPro" id="IPR003877">
    <property type="entry name" value="SPRY_dom"/>
</dbReference>
<dbReference type="GO" id="GO:0005525">
    <property type="term" value="F:GTP binding"/>
    <property type="evidence" value="ECO:0007669"/>
    <property type="project" value="InterPro"/>
</dbReference>
<evidence type="ECO:0000259" key="10">
    <source>
        <dbReference type="PROSITE" id="PS51720"/>
    </source>
</evidence>
<evidence type="ECO:0000256" key="4">
    <source>
        <dbReference type="ARBA" id="ARBA00022771"/>
    </source>
</evidence>
<dbReference type="Gene3D" id="3.30.40.10">
    <property type="entry name" value="Zinc/RING finger domain, C3HC4 (zinc finger)"/>
    <property type="match status" value="1"/>
</dbReference>
<dbReference type="PROSITE" id="PS51720">
    <property type="entry name" value="G_AIG1"/>
    <property type="match status" value="1"/>
</dbReference>